<dbReference type="InterPro" id="IPR023214">
    <property type="entry name" value="HAD_sf"/>
</dbReference>
<dbReference type="EMBL" id="AUZY01010082">
    <property type="protein sequence ID" value="EQD39934.1"/>
    <property type="molecule type" value="Genomic_DNA"/>
</dbReference>
<dbReference type="InterPro" id="IPR036412">
    <property type="entry name" value="HAD-like_sf"/>
</dbReference>
<dbReference type="SUPFAM" id="SSF56784">
    <property type="entry name" value="HAD-like"/>
    <property type="match status" value="1"/>
</dbReference>
<gene>
    <name evidence="1" type="ORF">B1B_15162</name>
</gene>
<proteinExistence type="predicted"/>
<dbReference type="Gene3D" id="3.40.50.1000">
    <property type="entry name" value="HAD superfamily/HAD-like"/>
    <property type="match status" value="1"/>
</dbReference>
<accession>T1AFX0</accession>
<name>T1AFX0_9ZZZZ</name>
<feature type="non-terminal residue" evidence="1">
    <location>
        <position position="41"/>
    </location>
</feature>
<dbReference type="AlphaFoldDB" id="T1AFX0"/>
<sequence>MSLIILDRDGVINADSDRFIKSPEEWHPIPGSLAAIRPPQP</sequence>
<organism evidence="1">
    <name type="scientific">mine drainage metagenome</name>
    <dbReference type="NCBI Taxonomy" id="410659"/>
    <lineage>
        <taxon>unclassified sequences</taxon>
        <taxon>metagenomes</taxon>
        <taxon>ecological metagenomes</taxon>
    </lineage>
</organism>
<comment type="caution">
    <text evidence="1">The sequence shown here is derived from an EMBL/GenBank/DDBJ whole genome shotgun (WGS) entry which is preliminary data.</text>
</comment>
<protein>
    <submittedName>
        <fullName evidence="1">Histidinol-phosphate phosphatase family protein</fullName>
    </submittedName>
</protein>
<reference evidence="1" key="1">
    <citation type="submission" date="2013-08" db="EMBL/GenBank/DDBJ databases">
        <authorList>
            <person name="Mendez C."/>
            <person name="Richter M."/>
            <person name="Ferrer M."/>
            <person name="Sanchez J."/>
        </authorList>
    </citation>
    <scope>NUCLEOTIDE SEQUENCE</scope>
</reference>
<reference evidence="1" key="2">
    <citation type="journal article" date="2014" name="ISME J.">
        <title>Microbial stratification in low pH oxic and suboxic macroscopic growths along an acid mine drainage.</title>
        <authorList>
            <person name="Mendez-Garcia C."/>
            <person name="Mesa V."/>
            <person name="Sprenger R.R."/>
            <person name="Richter M."/>
            <person name="Diez M.S."/>
            <person name="Solano J."/>
            <person name="Bargiela R."/>
            <person name="Golyshina O.V."/>
            <person name="Manteca A."/>
            <person name="Ramos J.L."/>
            <person name="Gallego J.R."/>
            <person name="Llorente I."/>
            <person name="Martins Dos Santos V.A."/>
            <person name="Jensen O.N."/>
            <person name="Pelaez A.I."/>
            <person name="Sanchez J."/>
            <person name="Ferrer M."/>
        </authorList>
    </citation>
    <scope>NUCLEOTIDE SEQUENCE</scope>
</reference>
<evidence type="ECO:0000313" key="1">
    <source>
        <dbReference type="EMBL" id="EQD39934.1"/>
    </source>
</evidence>